<gene>
    <name evidence="1" type="ORF">HMPREF1544_09921</name>
</gene>
<name>S2IZX4_MUCC1</name>
<proteinExistence type="predicted"/>
<dbReference type="VEuPathDB" id="FungiDB:HMPREF1544_09921"/>
<dbReference type="Proteomes" id="UP000014254">
    <property type="component" value="Unassembled WGS sequence"/>
</dbReference>
<keyword evidence="2" id="KW-1185">Reference proteome</keyword>
<dbReference type="Gene3D" id="3.90.70.80">
    <property type="match status" value="1"/>
</dbReference>
<protein>
    <recommendedName>
        <fullName evidence="3">OTU domain-containing protein</fullName>
    </recommendedName>
</protein>
<dbReference type="STRING" id="1220926.S2IZX4"/>
<evidence type="ECO:0008006" key="3">
    <source>
        <dbReference type="Google" id="ProtNLM"/>
    </source>
</evidence>
<reference evidence="2" key="1">
    <citation type="submission" date="2013-05" db="EMBL/GenBank/DDBJ databases">
        <title>The Genome sequence of Mucor circinelloides f. circinelloides 1006PhL.</title>
        <authorList>
            <consortium name="The Broad Institute Genomics Platform"/>
            <person name="Cuomo C."/>
            <person name="Earl A."/>
            <person name="Findley K."/>
            <person name="Lee S.C."/>
            <person name="Walker B."/>
            <person name="Young S."/>
            <person name="Zeng Q."/>
            <person name="Gargeya S."/>
            <person name="Fitzgerald M."/>
            <person name="Haas B."/>
            <person name="Abouelleil A."/>
            <person name="Allen A.W."/>
            <person name="Alvarado L."/>
            <person name="Arachchi H.M."/>
            <person name="Berlin A.M."/>
            <person name="Chapman S.B."/>
            <person name="Gainer-Dewar J."/>
            <person name="Goldberg J."/>
            <person name="Griggs A."/>
            <person name="Gujja S."/>
            <person name="Hansen M."/>
            <person name="Howarth C."/>
            <person name="Imamovic A."/>
            <person name="Ireland A."/>
            <person name="Larimer J."/>
            <person name="McCowan C."/>
            <person name="Murphy C."/>
            <person name="Pearson M."/>
            <person name="Poon T.W."/>
            <person name="Priest M."/>
            <person name="Roberts A."/>
            <person name="Saif S."/>
            <person name="Shea T."/>
            <person name="Sisk P."/>
            <person name="Sykes S."/>
            <person name="Wortman J."/>
            <person name="Nusbaum C."/>
            <person name="Birren B."/>
        </authorList>
    </citation>
    <scope>NUCLEOTIDE SEQUENCE [LARGE SCALE GENOMIC DNA]</scope>
    <source>
        <strain evidence="2">1006PhL</strain>
    </source>
</reference>
<evidence type="ECO:0000313" key="2">
    <source>
        <dbReference type="Proteomes" id="UP000014254"/>
    </source>
</evidence>
<dbReference type="EMBL" id="KE124075">
    <property type="protein sequence ID" value="EPB83331.1"/>
    <property type="molecule type" value="Genomic_DNA"/>
</dbReference>
<accession>S2IZX4</accession>
<evidence type="ECO:0000313" key="1">
    <source>
        <dbReference type="EMBL" id="EPB83331.1"/>
    </source>
</evidence>
<dbReference type="CDD" id="cd22744">
    <property type="entry name" value="OTU"/>
    <property type="match status" value="1"/>
</dbReference>
<sequence>MILNAIKSHGCIPLNLVDSRWLLDSKKAFVDTGVDISKEKVAFSKSMYQKDGGNSNQMFASLLSGLQLVFRDCRTTSEVTRLCESLTEAANNSKQQILGARAMNLEYPDISQVKKIGRPALERVYLPYKADSNQKKRQDPPKLDLNEFHVPQRKIKKTKSSELPNDSALVTDSITRQNAISSSSCDKYLDSKLPRNESFIKILDNSGEGDCGFKALAQQMYNENESFHVLVRALMLSTLEENKEFYTTYFDQDPSLLNYADMKHILSTEHSWFKAHGCAQIAADTFGRPIAVYPYEVMSYHSLTLLPLLPYKHTKDKINPGSSPVPLILQNEGNVHWFTVVYKKSHKLTYTQAAKWHKSQALKQMNLHDKRNWRHLTFFKYSSQKKAADIVLIEDDN</sequence>
<dbReference type="OrthoDB" id="2379842at2759"/>
<dbReference type="AlphaFoldDB" id="S2IZX4"/>
<dbReference type="InParanoid" id="S2IZX4"/>
<organism evidence="1 2">
    <name type="scientific">Mucor circinelloides f. circinelloides (strain 1006PhL)</name>
    <name type="common">Mucormycosis agent</name>
    <name type="synonym">Calyptromyces circinelloides</name>
    <dbReference type="NCBI Taxonomy" id="1220926"/>
    <lineage>
        <taxon>Eukaryota</taxon>
        <taxon>Fungi</taxon>
        <taxon>Fungi incertae sedis</taxon>
        <taxon>Mucoromycota</taxon>
        <taxon>Mucoromycotina</taxon>
        <taxon>Mucoromycetes</taxon>
        <taxon>Mucorales</taxon>
        <taxon>Mucorineae</taxon>
        <taxon>Mucoraceae</taxon>
        <taxon>Mucor</taxon>
    </lineage>
</organism>